<keyword evidence="1 2" id="KW-0597">Phosphoprotein</keyword>
<name>A0A832I637_9THEM</name>
<feature type="modified residue" description="4-aspartylphosphate" evidence="2">
    <location>
        <position position="53"/>
    </location>
</feature>
<dbReference type="PANTHER" id="PTHR44591:SF3">
    <property type="entry name" value="RESPONSE REGULATORY DOMAIN-CONTAINING PROTEIN"/>
    <property type="match status" value="1"/>
</dbReference>
<dbReference type="GO" id="GO:0000160">
    <property type="term" value="P:phosphorelay signal transduction system"/>
    <property type="evidence" value="ECO:0007669"/>
    <property type="project" value="InterPro"/>
</dbReference>
<dbReference type="Pfam" id="PF00072">
    <property type="entry name" value="Response_reg"/>
    <property type="match status" value="1"/>
</dbReference>
<dbReference type="InterPro" id="IPR011006">
    <property type="entry name" value="CheY-like_superfamily"/>
</dbReference>
<dbReference type="AlphaFoldDB" id="A0A832I637"/>
<dbReference type="InterPro" id="IPR050595">
    <property type="entry name" value="Bact_response_regulator"/>
</dbReference>
<feature type="domain" description="Response regulatory" evidence="3">
    <location>
        <begin position="3"/>
        <end position="120"/>
    </location>
</feature>
<accession>A0A832I637</accession>
<proteinExistence type="predicted"/>
<gene>
    <name evidence="4" type="ORF">ENW55_04165</name>
</gene>
<dbReference type="Gene3D" id="3.40.50.2300">
    <property type="match status" value="1"/>
</dbReference>
<evidence type="ECO:0000256" key="1">
    <source>
        <dbReference type="ARBA" id="ARBA00022553"/>
    </source>
</evidence>
<dbReference type="PANTHER" id="PTHR44591">
    <property type="entry name" value="STRESS RESPONSE REGULATOR PROTEIN 1"/>
    <property type="match status" value="1"/>
</dbReference>
<dbReference type="InterPro" id="IPR001789">
    <property type="entry name" value="Sig_transdc_resp-reg_receiver"/>
</dbReference>
<dbReference type="EMBL" id="DTKQ01000032">
    <property type="protein sequence ID" value="HGZ79161.1"/>
    <property type="molecule type" value="Genomic_DNA"/>
</dbReference>
<evidence type="ECO:0000256" key="2">
    <source>
        <dbReference type="PROSITE-ProRule" id="PRU00169"/>
    </source>
</evidence>
<protein>
    <submittedName>
        <fullName evidence="4">Response regulator</fullName>
    </submittedName>
</protein>
<organism evidence="4">
    <name type="scientific">Pseudothermotoga hypogea</name>
    <dbReference type="NCBI Taxonomy" id="57487"/>
    <lineage>
        <taxon>Bacteria</taxon>
        <taxon>Thermotogati</taxon>
        <taxon>Thermotogota</taxon>
        <taxon>Thermotogae</taxon>
        <taxon>Thermotogales</taxon>
        <taxon>Thermotogaceae</taxon>
        <taxon>Pseudothermotoga</taxon>
    </lineage>
</organism>
<sequence>MARILIVDDSKMTRDFHAYVLRASRYEVVEAIDGADAIEKLYRHPDIKCIVTDINMPNMDGLTMLKKIRSTPELAHIPVVVVTTIDRPEEQMEALKAGANFYLVKPVKPSILVASIRMVVRDGDRV</sequence>
<evidence type="ECO:0000313" key="4">
    <source>
        <dbReference type="EMBL" id="HGZ79161.1"/>
    </source>
</evidence>
<comment type="caution">
    <text evidence="4">The sequence shown here is derived from an EMBL/GenBank/DDBJ whole genome shotgun (WGS) entry which is preliminary data.</text>
</comment>
<evidence type="ECO:0000259" key="3">
    <source>
        <dbReference type="PROSITE" id="PS50110"/>
    </source>
</evidence>
<reference evidence="4" key="1">
    <citation type="journal article" date="2020" name="mSystems">
        <title>Genome- and Community-Level Interaction Insights into Carbon Utilization and Element Cycling Functions of Hydrothermarchaeota in Hydrothermal Sediment.</title>
        <authorList>
            <person name="Zhou Z."/>
            <person name="Liu Y."/>
            <person name="Xu W."/>
            <person name="Pan J."/>
            <person name="Luo Z.H."/>
            <person name="Li M."/>
        </authorList>
    </citation>
    <scope>NUCLEOTIDE SEQUENCE [LARGE SCALE GENOMIC DNA]</scope>
    <source>
        <strain evidence="4">SpSt-86</strain>
    </source>
</reference>
<dbReference type="PROSITE" id="PS50110">
    <property type="entry name" value="RESPONSE_REGULATORY"/>
    <property type="match status" value="1"/>
</dbReference>
<dbReference type="SMART" id="SM00448">
    <property type="entry name" value="REC"/>
    <property type="match status" value="1"/>
</dbReference>
<dbReference type="SUPFAM" id="SSF52172">
    <property type="entry name" value="CheY-like"/>
    <property type="match status" value="1"/>
</dbReference>